<dbReference type="Proteomes" id="UP000471381">
    <property type="component" value="Unassembled WGS sequence"/>
</dbReference>
<accession>A0A6N9TH34</accession>
<keyword evidence="2" id="KW-1185">Reference proteome</keyword>
<reference evidence="1 2" key="1">
    <citation type="submission" date="2020-01" db="EMBL/GenBank/DDBJ databases">
        <title>Genomes of bacteria type strains.</title>
        <authorList>
            <person name="Chen J."/>
            <person name="Zhu S."/>
            <person name="Yang J."/>
        </authorList>
    </citation>
    <scope>NUCLEOTIDE SEQUENCE [LARGE SCALE GENOMIC DNA]</scope>
    <source>
        <strain evidence="1 2">LMG 24078</strain>
    </source>
</reference>
<protein>
    <submittedName>
        <fullName evidence="1">Uncharacterized protein</fullName>
    </submittedName>
</protein>
<name>A0A6N9TH34_9ALTE</name>
<dbReference type="AlphaFoldDB" id="A0A6N9TH34"/>
<dbReference type="RefSeq" id="WP_163106511.1">
    <property type="nucleotide sequence ID" value="NZ_JAAAWO010000006.1"/>
</dbReference>
<evidence type="ECO:0000313" key="2">
    <source>
        <dbReference type="Proteomes" id="UP000471381"/>
    </source>
</evidence>
<dbReference type="EMBL" id="JAAAWO010000006">
    <property type="protein sequence ID" value="NDW15792.1"/>
    <property type="molecule type" value="Genomic_DNA"/>
</dbReference>
<organism evidence="1 2">
    <name type="scientific">Alteromonas genovensis</name>
    <dbReference type="NCBI Taxonomy" id="471225"/>
    <lineage>
        <taxon>Bacteria</taxon>
        <taxon>Pseudomonadati</taxon>
        <taxon>Pseudomonadota</taxon>
        <taxon>Gammaproteobacteria</taxon>
        <taxon>Alteromonadales</taxon>
        <taxon>Alteromonadaceae</taxon>
        <taxon>Alteromonas/Salinimonas group</taxon>
        <taxon>Alteromonas</taxon>
    </lineage>
</organism>
<gene>
    <name evidence="1" type="ORF">GTQ48_09710</name>
</gene>
<comment type="caution">
    <text evidence="1">The sequence shown here is derived from an EMBL/GenBank/DDBJ whole genome shotgun (WGS) entry which is preliminary data.</text>
</comment>
<evidence type="ECO:0000313" key="1">
    <source>
        <dbReference type="EMBL" id="NDW15792.1"/>
    </source>
</evidence>
<proteinExistence type="predicted"/>
<sequence length="65" mass="7259">MITPNLNTSLAELKSLIHQENLKEESVEVLLSNLLALNDEQTEAFSIPFHDVIVTIQTAIKLLKS</sequence>